<protein>
    <submittedName>
        <fullName evidence="1">Uncharacterized protein</fullName>
    </submittedName>
</protein>
<name>A0A8S5QXA9_9CAUD</name>
<organism evidence="1">
    <name type="scientific">Myoviridae sp. ctcPl3</name>
    <dbReference type="NCBI Taxonomy" id="2826669"/>
    <lineage>
        <taxon>Viruses</taxon>
        <taxon>Duplodnaviria</taxon>
        <taxon>Heunggongvirae</taxon>
        <taxon>Uroviricota</taxon>
        <taxon>Caudoviricetes</taxon>
    </lineage>
</organism>
<proteinExistence type="predicted"/>
<dbReference type="EMBL" id="BK015752">
    <property type="protein sequence ID" value="DAE23357.1"/>
    <property type="molecule type" value="Genomic_DNA"/>
</dbReference>
<reference evidence="1" key="1">
    <citation type="journal article" date="2021" name="Proc. Natl. Acad. Sci. U.S.A.">
        <title>A Catalog of Tens of Thousands of Viruses from Human Metagenomes Reveals Hidden Associations with Chronic Diseases.</title>
        <authorList>
            <person name="Tisza M.J."/>
            <person name="Buck C.B."/>
        </authorList>
    </citation>
    <scope>NUCLEOTIDE SEQUENCE</scope>
    <source>
        <strain evidence="1">CtcPl3</strain>
    </source>
</reference>
<evidence type="ECO:0000313" key="1">
    <source>
        <dbReference type="EMBL" id="DAE23357.1"/>
    </source>
</evidence>
<sequence length="37" mass="4342">MISCLYLFFMKEGSPKTAFQNTKFISTFQQSRFGILM</sequence>
<accession>A0A8S5QXA9</accession>